<protein>
    <submittedName>
        <fullName evidence="3">Uncharacterized protein</fullName>
    </submittedName>
</protein>
<feature type="transmembrane region" description="Helical" evidence="2">
    <location>
        <begin position="269"/>
        <end position="290"/>
    </location>
</feature>
<keyword evidence="4" id="KW-1185">Reference proteome</keyword>
<comment type="caution">
    <text evidence="3">The sequence shown here is derived from an EMBL/GenBank/DDBJ whole genome shotgun (WGS) entry which is preliminary data.</text>
</comment>
<dbReference type="InterPro" id="IPR039987">
    <property type="entry name" value="PGRL1"/>
</dbReference>
<dbReference type="PANTHER" id="PTHR31032:SF1">
    <property type="entry name" value="PGR5-LIKE PROTEIN 1B, CHLOROPLASTIC"/>
    <property type="match status" value="1"/>
</dbReference>
<feature type="transmembrane region" description="Helical" evidence="2">
    <location>
        <begin position="238"/>
        <end position="257"/>
    </location>
</feature>
<dbReference type="GO" id="GO:0009773">
    <property type="term" value="P:photosynthetic electron transport in photosystem I"/>
    <property type="evidence" value="ECO:0007669"/>
    <property type="project" value="InterPro"/>
</dbReference>
<keyword evidence="2" id="KW-0472">Membrane</keyword>
<evidence type="ECO:0000313" key="3">
    <source>
        <dbReference type="EMBL" id="KAK4534546.1"/>
    </source>
</evidence>
<reference evidence="3 4" key="1">
    <citation type="submission" date="2022-07" db="EMBL/GenBank/DDBJ databases">
        <title>Genome-wide signatures of adaptation to extreme environments.</title>
        <authorList>
            <person name="Cho C.H."/>
            <person name="Yoon H.S."/>
        </authorList>
    </citation>
    <scope>NUCLEOTIDE SEQUENCE [LARGE SCALE GENOMIC DNA]</scope>
    <source>
        <strain evidence="3 4">DBV 063 E5</strain>
    </source>
</reference>
<feature type="region of interest" description="Disordered" evidence="1">
    <location>
        <begin position="1"/>
        <end position="100"/>
    </location>
</feature>
<feature type="compositionally biased region" description="Gly residues" evidence="1">
    <location>
        <begin position="9"/>
        <end position="22"/>
    </location>
</feature>
<dbReference type="PANTHER" id="PTHR31032">
    <property type="entry name" value="PGR5-LIKE PROTEIN 1B, CHLOROPLASTIC"/>
    <property type="match status" value="1"/>
</dbReference>
<evidence type="ECO:0000313" key="4">
    <source>
        <dbReference type="Proteomes" id="UP001301350"/>
    </source>
</evidence>
<dbReference type="GO" id="GO:0009535">
    <property type="term" value="C:chloroplast thylakoid membrane"/>
    <property type="evidence" value="ECO:0007669"/>
    <property type="project" value="InterPro"/>
</dbReference>
<keyword evidence="2" id="KW-1133">Transmembrane helix</keyword>
<dbReference type="Proteomes" id="UP001301350">
    <property type="component" value="Unassembled WGS sequence"/>
</dbReference>
<feature type="compositionally biased region" description="Pro residues" evidence="1">
    <location>
        <begin position="76"/>
        <end position="92"/>
    </location>
</feature>
<organism evidence="3 4">
    <name type="scientific">Cyanidium caldarium</name>
    <name type="common">Red alga</name>
    <dbReference type="NCBI Taxonomy" id="2771"/>
    <lineage>
        <taxon>Eukaryota</taxon>
        <taxon>Rhodophyta</taxon>
        <taxon>Bangiophyceae</taxon>
        <taxon>Cyanidiales</taxon>
        <taxon>Cyanidiaceae</taxon>
        <taxon>Cyanidium</taxon>
    </lineage>
</organism>
<dbReference type="EMBL" id="JANCYW010000002">
    <property type="protein sequence ID" value="KAK4534546.1"/>
    <property type="molecule type" value="Genomic_DNA"/>
</dbReference>
<evidence type="ECO:0000256" key="1">
    <source>
        <dbReference type="SAM" id="MobiDB-lite"/>
    </source>
</evidence>
<accession>A0AAV9IQS0</accession>
<proteinExistence type="predicted"/>
<feature type="region of interest" description="Disordered" evidence="1">
    <location>
        <begin position="349"/>
        <end position="375"/>
    </location>
</feature>
<gene>
    <name evidence="3" type="ORF">CDCA_CDCA02G0571</name>
</gene>
<evidence type="ECO:0000256" key="2">
    <source>
        <dbReference type="SAM" id="Phobius"/>
    </source>
</evidence>
<dbReference type="GO" id="GO:0016730">
    <property type="term" value="F:oxidoreductase activity, acting on iron-sulfur proteins as donors"/>
    <property type="evidence" value="ECO:0007669"/>
    <property type="project" value="InterPro"/>
</dbReference>
<keyword evidence="2" id="KW-0812">Transmembrane</keyword>
<name>A0AAV9IQS0_CYACA</name>
<dbReference type="AlphaFoldDB" id="A0AAV9IQS0"/>
<sequence>MFVQVGTLARGGGGGGGRGGPARTGCCDTRPPPAAAWGVARGRRPSLSQGRRRRNNERETRLGGGALTLRAEESPENPPPSSGGPSSEPPTSSPGSTLASKMEEVDAGNLLEYCSIDPRTGERRQLTESEKERIYLEAVYSYYNGKPIMSNDEFNLLKEDLQWSGSQVVVMNRDEQKFVSAAQAYYNGTPMMSDDEFDILKAKLRLQNSRIALQWGPRCNVETGVCYSDCRVDRMRQTMMYAPAAGIGALLWAAVTFELTPLRHINPVFNLLLGTPFIYAFAVFTTQLVLQRKPLIVEGECPTCGAEQRVFFGDILGIEGHRDVADTKCEKCKSALRVSRERMRMEQVRRVGESGSLADAPPTPVSAAPGGNSGG</sequence>